<dbReference type="Proteomes" id="UP000185502">
    <property type="component" value="Chromosome"/>
</dbReference>
<evidence type="ECO:0000313" key="2">
    <source>
        <dbReference type="Proteomes" id="UP000185502"/>
    </source>
</evidence>
<dbReference type="SUPFAM" id="SSF57863">
    <property type="entry name" value="ArfGap/RecO-like zinc finger"/>
    <property type="match status" value="1"/>
</dbReference>
<protein>
    <recommendedName>
        <fullName evidence="3">DNA repair protein RecO</fullName>
    </recommendedName>
</protein>
<name>A0ABN4U9J3_BORAN</name>
<evidence type="ECO:0000313" key="1">
    <source>
        <dbReference type="EMBL" id="APR64740.1"/>
    </source>
</evidence>
<proteinExistence type="predicted"/>
<gene>
    <name evidence="1" type="ORF">N187_01215</name>
</gene>
<sequence>MQFNKINAIITNLYHKKSYYLLSLFHSKGITHTIIYNSTIKKFKSNINNLVKANFEIIKENNLCKIIEVNDEEFIVKDLIYEKLIIINFWTKLINLSFDDGECFTLFNEAIEILNTASLEKAQLIDLQYKIRFLIIKGFLYLSKLCFQCNKKIDEHYYYNTHISGFNCINCTYNKNNYINTESFRYLEYTTQKNINATLNVNLNSKSQELIKAIIKNKINTEFEQTLI</sequence>
<organism evidence="1 2">
    <name type="scientific">Borrelia anserina Es</name>
    <dbReference type="NCBI Taxonomy" id="1365188"/>
    <lineage>
        <taxon>Bacteria</taxon>
        <taxon>Pseudomonadati</taxon>
        <taxon>Spirochaetota</taxon>
        <taxon>Spirochaetia</taxon>
        <taxon>Spirochaetales</taxon>
        <taxon>Borreliaceae</taxon>
        <taxon>Borrelia</taxon>
    </lineage>
</organism>
<keyword evidence="2" id="KW-1185">Reference proteome</keyword>
<dbReference type="InterPro" id="IPR037278">
    <property type="entry name" value="ARFGAP/RecO"/>
</dbReference>
<reference evidence="1" key="1">
    <citation type="submission" date="2015-12" db="EMBL/GenBank/DDBJ databases">
        <title>Chromosome of the avian spirochetosis agent Borrelia anserina Es.</title>
        <authorList>
            <person name="Elbir H."/>
            <person name="Sitlani P."/>
            <person name="Bergstroem S."/>
            <person name="Barbour A.G."/>
        </authorList>
    </citation>
    <scope>NUCLEOTIDE SEQUENCE [LARGE SCALE GENOMIC DNA]</scope>
    <source>
        <strain evidence="1">Es</strain>
    </source>
</reference>
<dbReference type="EMBL" id="CP013704">
    <property type="protein sequence ID" value="APR64740.1"/>
    <property type="molecule type" value="Genomic_DNA"/>
</dbReference>
<accession>A0ABN4U9J3</accession>
<evidence type="ECO:0008006" key="3">
    <source>
        <dbReference type="Google" id="ProtNLM"/>
    </source>
</evidence>